<evidence type="ECO:0000256" key="6">
    <source>
        <dbReference type="ARBA" id="ARBA00022840"/>
    </source>
</evidence>
<dbReference type="Pfam" id="PF00288">
    <property type="entry name" value="GHMP_kinases_N"/>
    <property type="match status" value="1"/>
</dbReference>
<dbReference type="SUPFAM" id="SSF55060">
    <property type="entry name" value="GHMP Kinase, C-terminal domain"/>
    <property type="match status" value="1"/>
</dbReference>
<sequence length="410" mass="42633">MIITRAPGKLYIAGEYAVVTPGQPAVLIAVDRCITVRLTESEDSGHIHSSEYGQAPLVWHREENGETIVLEHRPADYVLSAISTVEELRAARGAAPRYFDLDISSELDDADGRKFGLGSSAAVTVATIAALDEFYELHLSLTERFKLALLATIMISPNASGGDLAASTFGGWIRYSSPDRAALRAHREAHGVVSALHCPEWAGSSARRVTPPASLNLLVGWTGSPASTEHLVQRVHTPGAADTAAPAPEAPKPRPLASFAAESHVLVDDLVTAFDHDDAEAALDTIRAVRALLQRLDETSGSLIETETLRDLCEIAGAHGAAAKPSGAGGGDCGIALVRTSGTAATAADAAATGAARTAPDAATTGTATTATTPPGTHADVEAILAGWEAAGIRPLDLGAHREEGEIDEF</sequence>
<evidence type="ECO:0000256" key="2">
    <source>
        <dbReference type="ARBA" id="ARBA00022516"/>
    </source>
</evidence>
<evidence type="ECO:0000256" key="4">
    <source>
        <dbReference type="ARBA" id="ARBA00022741"/>
    </source>
</evidence>
<dbReference type="InterPro" id="IPR013750">
    <property type="entry name" value="GHMP_kinase_C_dom"/>
</dbReference>
<comment type="pathway">
    <text evidence="9">Isoprenoid biosynthesis; isopentenyl diphosphate biosynthesis via mevalonate pathway; isopentenyl diphosphate from (R)-mevalonate: step 1/3.</text>
</comment>
<keyword evidence="8" id="KW-0443">Lipid metabolism</keyword>
<dbReference type="PANTHER" id="PTHR43290:SF2">
    <property type="entry name" value="MEVALONATE KINASE"/>
    <property type="match status" value="1"/>
</dbReference>
<gene>
    <name evidence="13" type="ORF">L1F31_00305</name>
</gene>
<evidence type="ECO:0000256" key="10">
    <source>
        <dbReference type="SAM" id="MobiDB-lite"/>
    </source>
</evidence>
<keyword evidence="3 13" id="KW-0808">Transferase</keyword>
<dbReference type="SUPFAM" id="SSF54211">
    <property type="entry name" value="Ribosomal protein S5 domain 2-like"/>
    <property type="match status" value="1"/>
</dbReference>
<evidence type="ECO:0000313" key="13">
    <source>
        <dbReference type="EMBL" id="UVI36142.1"/>
    </source>
</evidence>
<dbReference type="InterPro" id="IPR036554">
    <property type="entry name" value="GHMP_kinase_C_sf"/>
</dbReference>
<evidence type="ECO:0000256" key="9">
    <source>
        <dbReference type="ARBA" id="ARBA00029438"/>
    </source>
</evidence>
<reference evidence="13" key="1">
    <citation type="submission" date="2022-03" db="EMBL/GenBank/DDBJ databases">
        <title>Brevibacterium spongiae sp. nov., isolated from marine sponge.</title>
        <authorList>
            <person name="Li Z."/>
            <person name="Zhang M."/>
        </authorList>
    </citation>
    <scope>NUCLEOTIDE SEQUENCE</scope>
    <source>
        <strain evidence="13">WHS-Z9</strain>
    </source>
</reference>
<name>A0ABY5SNT4_9MICO</name>
<feature type="region of interest" description="Disordered" evidence="10">
    <location>
        <begin position="354"/>
        <end position="377"/>
    </location>
</feature>
<evidence type="ECO:0000256" key="1">
    <source>
        <dbReference type="ARBA" id="ARBA00022490"/>
    </source>
</evidence>
<dbReference type="InterPro" id="IPR006205">
    <property type="entry name" value="Mev_gal_kin"/>
</dbReference>
<keyword evidence="7" id="KW-0460">Magnesium</keyword>
<evidence type="ECO:0000259" key="11">
    <source>
        <dbReference type="Pfam" id="PF00288"/>
    </source>
</evidence>
<dbReference type="InterPro" id="IPR014721">
    <property type="entry name" value="Ribsml_uS5_D2-typ_fold_subgr"/>
</dbReference>
<dbReference type="EMBL" id="CP093443">
    <property type="protein sequence ID" value="UVI36142.1"/>
    <property type="molecule type" value="Genomic_DNA"/>
</dbReference>
<dbReference type="EC" id="2.7.4.2" evidence="13"/>
<feature type="domain" description="GHMP kinase N-terminal" evidence="11">
    <location>
        <begin position="84"/>
        <end position="171"/>
    </location>
</feature>
<accession>A0ABY5SNT4</accession>
<evidence type="ECO:0000256" key="7">
    <source>
        <dbReference type="ARBA" id="ARBA00022842"/>
    </source>
</evidence>
<dbReference type="NCBIfam" id="TIGR01220">
    <property type="entry name" value="Pmev_kin_Gr_pos"/>
    <property type="match status" value="1"/>
</dbReference>
<dbReference type="InterPro" id="IPR020568">
    <property type="entry name" value="Ribosomal_Su5_D2-typ_SF"/>
</dbReference>
<dbReference type="Pfam" id="PF08544">
    <property type="entry name" value="GHMP_kinases_C"/>
    <property type="match status" value="1"/>
</dbReference>
<dbReference type="Proteomes" id="UP001064879">
    <property type="component" value="Chromosome"/>
</dbReference>
<keyword evidence="4" id="KW-0547">Nucleotide-binding</keyword>
<evidence type="ECO:0000256" key="5">
    <source>
        <dbReference type="ARBA" id="ARBA00022777"/>
    </source>
</evidence>
<dbReference type="PANTHER" id="PTHR43290">
    <property type="entry name" value="MEVALONATE KINASE"/>
    <property type="match status" value="1"/>
</dbReference>
<dbReference type="InterPro" id="IPR006204">
    <property type="entry name" value="GHMP_kinase_N_dom"/>
</dbReference>
<evidence type="ECO:0000256" key="8">
    <source>
        <dbReference type="ARBA" id="ARBA00023098"/>
    </source>
</evidence>
<keyword evidence="2" id="KW-0444">Lipid biosynthesis</keyword>
<dbReference type="PRINTS" id="PR00959">
    <property type="entry name" value="MEVGALKINASE"/>
</dbReference>
<evidence type="ECO:0000313" key="14">
    <source>
        <dbReference type="Proteomes" id="UP001064879"/>
    </source>
</evidence>
<dbReference type="Gene3D" id="3.30.230.10">
    <property type="match status" value="1"/>
</dbReference>
<evidence type="ECO:0000259" key="12">
    <source>
        <dbReference type="Pfam" id="PF08544"/>
    </source>
</evidence>
<organism evidence="13 14">
    <name type="scientific">Brevibacterium spongiae</name>
    <dbReference type="NCBI Taxonomy" id="2909672"/>
    <lineage>
        <taxon>Bacteria</taxon>
        <taxon>Bacillati</taxon>
        <taxon>Actinomycetota</taxon>
        <taxon>Actinomycetes</taxon>
        <taxon>Micrococcales</taxon>
        <taxon>Brevibacteriaceae</taxon>
        <taxon>Brevibacterium</taxon>
    </lineage>
</organism>
<dbReference type="Gene3D" id="3.30.70.890">
    <property type="entry name" value="GHMP kinase, C-terminal domain"/>
    <property type="match status" value="1"/>
</dbReference>
<keyword evidence="14" id="KW-1185">Reference proteome</keyword>
<dbReference type="RefSeq" id="WP_265418749.1">
    <property type="nucleotide sequence ID" value="NZ_CP093443.1"/>
</dbReference>
<dbReference type="InterPro" id="IPR005917">
    <property type="entry name" value="Pmev_kinase_bact"/>
</dbReference>
<proteinExistence type="predicted"/>
<keyword evidence="1" id="KW-0963">Cytoplasm</keyword>
<keyword evidence="5 13" id="KW-0418">Kinase</keyword>
<protein>
    <submittedName>
        <fullName evidence="13">Phosphomevalonate kinase</fullName>
        <ecNumber evidence="13">2.7.4.2</ecNumber>
    </submittedName>
</protein>
<dbReference type="GO" id="GO:0004631">
    <property type="term" value="F:phosphomevalonate kinase activity"/>
    <property type="evidence" value="ECO:0007669"/>
    <property type="project" value="UniProtKB-EC"/>
</dbReference>
<feature type="domain" description="GHMP kinase C-terminal" evidence="12">
    <location>
        <begin position="287"/>
        <end position="351"/>
    </location>
</feature>
<keyword evidence="6" id="KW-0067">ATP-binding</keyword>
<evidence type="ECO:0000256" key="3">
    <source>
        <dbReference type="ARBA" id="ARBA00022679"/>
    </source>
</evidence>